<organism evidence="3 5">
    <name type="scientific">Legionella birminghamensis</name>
    <dbReference type="NCBI Taxonomy" id="28083"/>
    <lineage>
        <taxon>Bacteria</taxon>
        <taxon>Pseudomonadati</taxon>
        <taxon>Pseudomonadota</taxon>
        <taxon>Gammaproteobacteria</taxon>
        <taxon>Legionellales</taxon>
        <taxon>Legionellaceae</taxon>
        <taxon>Legionella</taxon>
    </lineage>
</organism>
<reference evidence="3 5" key="2">
    <citation type="submission" date="2018-06" db="EMBL/GenBank/DDBJ databases">
        <authorList>
            <consortium name="Pathogen Informatics"/>
            <person name="Doyle S."/>
        </authorList>
    </citation>
    <scope>NUCLEOTIDE SEQUENCE [LARGE SCALE GENOMIC DNA]</scope>
    <source>
        <strain evidence="3 5">NCTC12437</strain>
    </source>
</reference>
<dbReference type="RefSeq" id="WP_058522779.1">
    <property type="nucleotide sequence ID" value="NZ_CAAAHV010000023.1"/>
</dbReference>
<dbReference type="EMBL" id="UGNW01000001">
    <property type="protein sequence ID" value="STX31780.1"/>
    <property type="molecule type" value="Genomic_DNA"/>
</dbReference>
<dbReference type="OrthoDB" id="9915103at2"/>
<dbReference type="Proteomes" id="UP000255066">
    <property type="component" value="Unassembled WGS sequence"/>
</dbReference>
<evidence type="ECO:0000313" key="4">
    <source>
        <dbReference type="Proteomes" id="UP000054735"/>
    </source>
</evidence>
<accession>A0A378IAI4</accession>
<dbReference type="Proteomes" id="UP000054735">
    <property type="component" value="Unassembled WGS sequence"/>
</dbReference>
<name>A0A378IAI4_9GAMM</name>
<protein>
    <submittedName>
        <fullName evidence="3">Uncharacterized protein</fullName>
    </submittedName>
</protein>
<dbReference type="EMBL" id="LNXT01000007">
    <property type="protein sequence ID" value="KTC74879.1"/>
    <property type="molecule type" value="Genomic_DNA"/>
</dbReference>
<gene>
    <name evidence="2" type="ORF">Lbir_0669</name>
    <name evidence="3" type="ORF">NCTC12437_01554</name>
</gene>
<keyword evidence="4" id="KW-1185">Reference proteome</keyword>
<evidence type="ECO:0000313" key="2">
    <source>
        <dbReference type="EMBL" id="KTC74879.1"/>
    </source>
</evidence>
<evidence type="ECO:0000313" key="3">
    <source>
        <dbReference type="EMBL" id="STX31780.1"/>
    </source>
</evidence>
<sequence length="61" mass="6905">MTVNKKTNSNQNKFFRNIPEDVLQETIPTMINRIIILLDRPEEQQDEEAHSVAPTASAPGL</sequence>
<evidence type="ECO:0000256" key="1">
    <source>
        <dbReference type="SAM" id="MobiDB-lite"/>
    </source>
</evidence>
<dbReference type="AlphaFoldDB" id="A0A378IAI4"/>
<feature type="region of interest" description="Disordered" evidence="1">
    <location>
        <begin position="42"/>
        <end position="61"/>
    </location>
</feature>
<evidence type="ECO:0000313" key="5">
    <source>
        <dbReference type="Proteomes" id="UP000255066"/>
    </source>
</evidence>
<proteinExistence type="predicted"/>
<reference evidence="2 4" key="1">
    <citation type="submission" date="2015-11" db="EMBL/GenBank/DDBJ databases">
        <title>Genomic analysis of 38 Legionella species identifies large and diverse effector repertoires.</title>
        <authorList>
            <person name="Burstein D."/>
            <person name="Amaro F."/>
            <person name="Zusman T."/>
            <person name="Lifshitz Z."/>
            <person name="Cohen O."/>
            <person name="Gilbert J.A."/>
            <person name="Pupko T."/>
            <person name="Shuman H.A."/>
            <person name="Segal G."/>
        </authorList>
    </citation>
    <scope>NUCLEOTIDE SEQUENCE [LARGE SCALE GENOMIC DNA]</scope>
    <source>
        <strain evidence="2 4">CDC#1407-AL-14</strain>
    </source>
</reference>